<dbReference type="Pfam" id="PF12172">
    <property type="entry name" value="zf-ChsH2"/>
    <property type="match status" value="1"/>
</dbReference>
<dbReference type="STRING" id="134849.SAMN05443668_106405"/>
<dbReference type="AlphaFoldDB" id="A0A1M7R4A4"/>
<evidence type="ECO:0000259" key="1">
    <source>
        <dbReference type="Pfam" id="PF01796"/>
    </source>
</evidence>
<dbReference type="PANTHER" id="PTHR34075">
    <property type="entry name" value="BLR3430 PROTEIN"/>
    <property type="match status" value="1"/>
</dbReference>
<protein>
    <recommendedName>
        <fullName evidence="5">Acyl dehydratase</fullName>
    </recommendedName>
</protein>
<name>A0A1M7R4A4_9ACTN</name>
<keyword evidence="4" id="KW-1185">Reference proteome</keyword>
<dbReference type="EMBL" id="FRCS01000006">
    <property type="protein sequence ID" value="SHN40004.1"/>
    <property type="molecule type" value="Genomic_DNA"/>
</dbReference>
<dbReference type="Proteomes" id="UP000184440">
    <property type="component" value="Unassembled WGS sequence"/>
</dbReference>
<proteinExistence type="predicted"/>
<dbReference type="InterPro" id="IPR022002">
    <property type="entry name" value="ChsH2_Znr"/>
</dbReference>
<feature type="domain" description="ChsH2 C-terminal OB-fold" evidence="1">
    <location>
        <begin position="62"/>
        <end position="125"/>
    </location>
</feature>
<gene>
    <name evidence="3" type="ORF">SAMN05443668_106405</name>
</gene>
<dbReference type="RefSeq" id="WP_073259741.1">
    <property type="nucleotide sequence ID" value="NZ_FRCS01000006.1"/>
</dbReference>
<evidence type="ECO:0008006" key="5">
    <source>
        <dbReference type="Google" id="ProtNLM"/>
    </source>
</evidence>
<dbReference type="Pfam" id="PF01796">
    <property type="entry name" value="OB_ChsH2_C"/>
    <property type="match status" value="1"/>
</dbReference>
<dbReference type="OrthoDB" id="7470921at2"/>
<accession>A0A1M7R4A4</accession>
<dbReference type="SUPFAM" id="SSF50249">
    <property type="entry name" value="Nucleic acid-binding proteins"/>
    <property type="match status" value="1"/>
</dbReference>
<dbReference type="Gene3D" id="6.10.30.10">
    <property type="match status" value="1"/>
</dbReference>
<sequence length="141" mass="14957">MAGLAQALPAEHVRIATNPDTEPFWEAAKENRLVACACGSCGAFRMPPTPFCPSCRSKAKNWVELSGRATVFSYSIVHGYPGIKDIVIAAAVLDLEGAPGARLVSDIIDVDPDDVHIGLGVEVVFSPVADGWKLPLFKPVA</sequence>
<dbReference type="InterPro" id="IPR002878">
    <property type="entry name" value="ChsH2_C"/>
</dbReference>
<organism evidence="3 4">
    <name type="scientific">Cryptosporangium aurantiacum</name>
    <dbReference type="NCBI Taxonomy" id="134849"/>
    <lineage>
        <taxon>Bacteria</taxon>
        <taxon>Bacillati</taxon>
        <taxon>Actinomycetota</taxon>
        <taxon>Actinomycetes</taxon>
        <taxon>Cryptosporangiales</taxon>
        <taxon>Cryptosporangiaceae</taxon>
        <taxon>Cryptosporangium</taxon>
    </lineage>
</organism>
<dbReference type="InterPro" id="IPR052513">
    <property type="entry name" value="Thioester_dehydratase-like"/>
</dbReference>
<dbReference type="PANTHER" id="PTHR34075:SF5">
    <property type="entry name" value="BLR3430 PROTEIN"/>
    <property type="match status" value="1"/>
</dbReference>
<dbReference type="InterPro" id="IPR012340">
    <property type="entry name" value="NA-bd_OB-fold"/>
</dbReference>
<evidence type="ECO:0000313" key="3">
    <source>
        <dbReference type="EMBL" id="SHN40004.1"/>
    </source>
</evidence>
<reference evidence="3 4" key="1">
    <citation type="submission" date="2016-11" db="EMBL/GenBank/DDBJ databases">
        <authorList>
            <person name="Jaros S."/>
            <person name="Januszkiewicz K."/>
            <person name="Wedrychowicz H."/>
        </authorList>
    </citation>
    <scope>NUCLEOTIDE SEQUENCE [LARGE SCALE GENOMIC DNA]</scope>
    <source>
        <strain evidence="3 4">DSM 46144</strain>
    </source>
</reference>
<evidence type="ECO:0000259" key="2">
    <source>
        <dbReference type="Pfam" id="PF12172"/>
    </source>
</evidence>
<feature type="domain" description="ChsH2 rubredoxin-like zinc ribbon" evidence="2">
    <location>
        <begin position="25"/>
        <end position="58"/>
    </location>
</feature>
<evidence type="ECO:0000313" key="4">
    <source>
        <dbReference type="Proteomes" id="UP000184440"/>
    </source>
</evidence>